<dbReference type="SUPFAM" id="SSF48371">
    <property type="entry name" value="ARM repeat"/>
    <property type="match status" value="1"/>
</dbReference>
<dbReference type="InterPro" id="IPR039795">
    <property type="entry name" value="LTN1/Rkr1"/>
</dbReference>
<feature type="domain" description="E3 ubiquitin-protein ligase listerin N-terminal" evidence="3">
    <location>
        <begin position="64"/>
        <end position="398"/>
    </location>
</feature>
<dbReference type="GO" id="GO:1990112">
    <property type="term" value="C:RQC complex"/>
    <property type="evidence" value="ECO:0007669"/>
    <property type="project" value="UniProtKB-UniRule"/>
</dbReference>
<dbReference type="GO" id="GO:0061630">
    <property type="term" value="F:ubiquitin protein ligase activity"/>
    <property type="evidence" value="ECO:0007669"/>
    <property type="project" value="UniProtKB-UniRule"/>
</dbReference>
<sequence length="1843" mass="198884">MGGKSKQSQRTKNNAKPSSSSRSAELLNNGINLDASVITLGSGKSLPPLFPTLATANLEQGLNPEFQICFKKLTKKDPVTRAKALQDLCELVNNGDVEDVVAALPSWAHYYRILTTDIDRKACHGAVLAASGRRAAPQLRALVPAWLQAQHDDHAPAQSHARRALAKTFPDTKLPEVISFCKAEVIAYLLDNLIGNTGAVISKRIQNEEERELQMNRIITSSLHGLQYFLVHLPSAHDDWLWTELEPLLQAPAFWKLFHGPPQSMIKKWINKVKHVRSARHVSPEVVAVSAAQCCRAAWCGCAGRLAARGARLGAERGSRLGAERARRLLRLLLQRAPPPAAADTWAALLQLMHHVPEWHAYLDEKDLLVRRLLDMLENGGWGDARQLSNTLLPLLAHLPQDLVTKDFYEAFFNAIFSGLEKKNVLNSKSERQLWITSLSECLRYLSIQQYDYVLEITTNVHRTWLARVLSTTQDAQTRSNLIKYSAGCMTSLVKYWLRQSNEQKSEKYDQLVRNFWQNIGSTVSAQIDKSGNDVNEISQLIEGHILLLQTLKTSFSQEGKKQLNIKFDDDEPSVPEESVAAFSSAPAGAADAADAADAERYRHCLWRQAEAAAAAYLGAGAARRLAPAVLAPLITLLVAFDSEAVFLALARQLGQPSVAALYHNVLRGWLCEDDMRCEALVDVIFLMTEYMTEREQDAMFDTFQQLAPDAVEWCVSACLRHPMVGRPAARRWLGGPGVGAALRALAARAVRPAPDPRAAALLLACVADAPTGELLVSESSVSEVVDIVGGALEAAAGGALEAVGGASETAGGALEAAGGASEAAGGALEAAGEALEAAGQALEAAGEALESCAMLCARLATAQPRRAARLALPLLRLNARLPWHSGCSSVVSQLGGGRLSSGTWHEVRSSWQDCVAALAPRDLAPFLHGAAQALYDLLYISNSRVLDTTEIENVLCLCPYLFERCDEGDEPVDVAAVVQFTRDLFRAAAPPAAPRPRLQYCALRYLAITAQLNCIFDDDEIMAAIIKDAHATDVKDICKEDFLSYANEILLRAIYLRIMFSHKMSSPDDDDASTDRSRCDVLLADDYLLGEFCEVMYDYAVIETLHEAYAFWPHYELLRRAWEALRGALQAALGAAGPAALQRAARALAQRALEVGYLWALAQRALHRLEPGLQPGALDCAAQDLMSGNGFFHSLQVQASADEALRVRLLVALRSWSAATGAAPLEPAPAAERDLDLFVAAYYAQPSSMLFDRNVSECSWADVANNAAVLELMAATVEARGWQASAAAWDFVNIALCSLLGTARRSLAAWGSSALAALLVPALRLLRAAAAFVRDLAPRCQRQEPAPHVAGLAREWPDIFAPDVNYHVFSIVLHALECCEGPMTSPQVEVVGELVRCAPLLQWDALAPEHRAPAAPLALERLARAAAAALGAAAPPPRLALARALLASLARPLVLADAERLAAREAAPAHDAAVLCLDYLHAAFVAAHDLLDSALGSVVVGEGTCELVPGTDSYCVALGWLLLVDAQAELCSLARGDLVAHYVVWYRERQYAELVLRAALRLLPGAHGPAGRRAAAGAGVPARAALGVRAAARGALVGSLACRALYTLLTGPGAAGARGWWGAAPARAARLLERVVVQFVAPEAARQQLRELAAHAAELADTAVEISWGAREVRAVYCVDERRVELRARLAAAHPLAAPRLEAGGPGAGAWLQLYVAQQGSVLGAVRLWAGAVGARVEAAPQCYICYCRLHPSSGRLPRVPCHQCKNKFHNLCLVRPRAAVSLVSNDAPSNTVLDFLPAQVVRHEQQIQLPAMQSGVLMSWPPAAGRDVAVCDDLCIYPYIL</sequence>
<evidence type="ECO:0000259" key="3">
    <source>
        <dbReference type="Pfam" id="PF22958"/>
    </source>
</evidence>
<accession>A0A9P0N6J5</accession>
<dbReference type="GO" id="GO:0005829">
    <property type="term" value="C:cytosol"/>
    <property type="evidence" value="ECO:0007669"/>
    <property type="project" value="UniProtKB-UniRule"/>
</dbReference>
<comment type="similarity">
    <text evidence="1">Belongs to the LTN1 family.</text>
</comment>
<dbReference type="EMBL" id="LR824540">
    <property type="protein sequence ID" value="CAH1646885.1"/>
    <property type="molecule type" value="Genomic_DNA"/>
</dbReference>
<keyword evidence="1" id="KW-0862">Zinc</keyword>
<evidence type="ECO:0000256" key="1">
    <source>
        <dbReference type="RuleBase" id="RU367090"/>
    </source>
</evidence>
<dbReference type="Pfam" id="PF22958">
    <property type="entry name" value="Ltn1_1st"/>
    <property type="match status" value="1"/>
</dbReference>
<comment type="catalytic activity">
    <reaction evidence="1">
        <text>S-ubiquitinyl-[E2 ubiquitin-conjugating enzyme]-L-cysteine + [acceptor protein]-L-lysine = [E2 ubiquitin-conjugating enzyme]-L-cysteine + N(6)-ubiquitinyl-[acceptor protein]-L-lysine.</text>
        <dbReference type="EC" id="2.3.2.27"/>
    </reaction>
</comment>
<keyword evidence="1" id="KW-0808">Transferase</keyword>
<name>A0A9P0N6J5_SPOLI</name>
<proteinExistence type="inferred from homology"/>
<dbReference type="Proteomes" id="UP001153321">
    <property type="component" value="Chromosome 9"/>
</dbReference>
<protein>
    <recommendedName>
        <fullName evidence="1">E3 ubiquitin-protein ligase listerin</fullName>
        <ecNumber evidence="1">2.3.2.27</ecNumber>
    </recommendedName>
    <alternativeName>
        <fullName evidence="1">RING-type E3 ubiquitin transferase listerin</fullName>
    </alternativeName>
</protein>
<evidence type="ECO:0000313" key="4">
    <source>
        <dbReference type="EMBL" id="CAH1646885.1"/>
    </source>
</evidence>
<keyword evidence="1" id="KW-0479">Metal-binding</keyword>
<dbReference type="GO" id="GO:1990116">
    <property type="term" value="P:ribosome-associated ubiquitin-dependent protein catabolic process"/>
    <property type="evidence" value="ECO:0007669"/>
    <property type="project" value="UniProtKB-UniRule"/>
</dbReference>
<evidence type="ECO:0000313" key="5">
    <source>
        <dbReference type="Proteomes" id="UP001153321"/>
    </source>
</evidence>
<dbReference type="InterPro" id="IPR054476">
    <property type="entry name" value="Ltn1_N"/>
</dbReference>
<dbReference type="PANTHER" id="PTHR12389:SF0">
    <property type="entry name" value="E3 UBIQUITIN-PROTEIN LIGASE LISTERIN"/>
    <property type="match status" value="1"/>
</dbReference>
<dbReference type="PANTHER" id="PTHR12389">
    <property type="entry name" value="ZINC FINGER PROTEIN 294"/>
    <property type="match status" value="1"/>
</dbReference>
<keyword evidence="5" id="KW-1185">Reference proteome</keyword>
<dbReference type="InterPro" id="IPR016024">
    <property type="entry name" value="ARM-type_fold"/>
</dbReference>
<gene>
    <name evidence="4" type="ORF">SPLIT_LOCUS12236</name>
</gene>
<comment type="subunit">
    <text evidence="1">Component of the ribosome quality control complex (RQC).</text>
</comment>
<organism evidence="4 5">
    <name type="scientific">Spodoptera littoralis</name>
    <name type="common">Egyptian cotton leafworm</name>
    <dbReference type="NCBI Taxonomy" id="7109"/>
    <lineage>
        <taxon>Eukaryota</taxon>
        <taxon>Metazoa</taxon>
        <taxon>Ecdysozoa</taxon>
        <taxon>Arthropoda</taxon>
        <taxon>Hexapoda</taxon>
        <taxon>Insecta</taxon>
        <taxon>Pterygota</taxon>
        <taxon>Neoptera</taxon>
        <taxon>Endopterygota</taxon>
        <taxon>Lepidoptera</taxon>
        <taxon>Glossata</taxon>
        <taxon>Ditrysia</taxon>
        <taxon>Noctuoidea</taxon>
        <taxon>Noctuidae</taxon>
        <taxon>Amphipyrinae</taxon>
        <taxon>Spodoptera</taxon>
    </lineage>
</organism>
<dbReference type="GO" id="GO:0043023">
    <property type="term" value="F:ribosomal large subunit binding"/>
    <property type="evidence" value="ECO:0007669"/>
    <property type="project" value="TreeGrafter"/>
</dbReference>
<dbReference type="EC" id="2.3.2.27" evidence="1"/>
<comment type="function">
    <text evidence="1">E3 ubiquitin-protein ligase. Component of the ribosome quality control complex (RQC), a ribosome-associated complex that mediates ubiquitination and extraction of incompletely synthesized nascent chains for proteasomal degradation.</text>
</comment>
<reference evidence="4" key="1">
    <citation type="submission" date="2022-02" db="EMBL/GenBank/DDBJ databases">
        <authorList>
            <person name="King R."/>
        </authorList>
    </citation>
    <scope>NUCLEOTIDE SEQUENCE</scope>
</reference>
<keyword evidence="1" id="KW-0833">Ubl conjugation pathway</keyword>
<comment type="pathway">
    <text evidence="1">Protein modification; protein ubiquitination.</text>
</comment>
<dbReference type="GO" id="GO:0072344">
    <property type="term" value="P:rescue of stalled ribosome"/>
    <property type="evidence" value="ECO:0007669"/>
    <property type="project" value="UniProtKB-UniRule"/>
</dbReference>
<evidence type="ECO:0000256" key="2">
    <source>
        <dbReference type="SAM" id="MobiDB-lite"/>
    </source>
</evidence>
<feature type="region of interest" description="Disordered" evidence="2">
    <location>
        <begin position="1"/>
        <end position="23"/>
    </location>
</feature>
<dbReference type="GO" id="GO:0008270">
    <property type="term" value="F:zinc ion binding"/>
    <property type="evidence" value="ECO:0007669"/>
    <property type="project" value="UniProtKB-KW"/>
</dbReference>
<keyword evidence="1" id="KW-0863">Zinc-finger</keyword>